<name>A0A3G2R1Y5_9FIRM</name>
<reference evidence="1 2" key="1">
    <citation type="submission" date="2018-10" db="EMBL/GenBank/DDBJ databases">
        <authorList>
            <person name="Zhang X."/>
        </authorList>
    </citation>
    <scope>NUCLEOTIDE SEQUENCE [LARGE SCALE GENOMIC DNA]</scope>
    <source>
        <strain evidence="1 2">SK-G1</strain>
    </source>
</reference>
<dbReference type="RefSeq" id="WP_122013902.1">
    <property type="nucleotide sequence ID" value="NZ_CP033169.1"/>
</dbReference>
<dbReference type="Gene3D" id="1.50.10.20">
    <property type="match status" value="1"/>
</dbReference>
<accession>A0A3G2R1Y5</accession>
<dbReference type="SUPFAM" id="SSF48239">
    <property type="entry name" value="Terpenoid cyclases/Protein prenyltransferases"/>
    <property type="match status" value="1"/>
</dbReference>
<gene>
    <name evidence="1" type="ORF">D2962_01590</name>
</gene>
<protein>
    <submittedName>
        <fullName evidence="1">Uncharacterized protein</fullName>
    </submittedName>
</protein>
<dbReference type="AlphaFoldDB" id="A0A3G2R1Y5"/>
<dbReference type="KEGG" id="bacg:D2962_01590"/>
<proteinExistence type="predicted"/>
<evidence type="ECO:0000313" key="1">
    <source>
        <dbReference type="EMBL" id="AYO29476.1"/>
    </source>
</evidence>
<dbReference type="Proteomes" id="UP000280960">
    <property type="component" value="Chromosome"/>
</dbReference>
<dbReference type="InterPro" id="IPR008930">
    <property type="entry name" value="Terpenoid_cyclase/PrenylTrfase"/>
</dbReference>
<dbReference type="EMBL" id="CP033169">
    <property type="protein sequence ID" value="AYO29476.1"/>
    <property type="molecule type" value="Genomic_DNA"/>
</dbReference>
<sequence>MKKTITLFLIAFFMINMTSCYELKRNVWEETVKEKLYSLQNSDGGFKESSTGPSTPQATYKSLYILTKLGYEVKNPDIVEEYLRNTLKALLENPDYHPLVMLNTLKALQILSKDKNIKSILKELDSNLYEAFLHNTYQNLEEQLNRQDFEQALYDISNYAEILVRRPFNILLCDDDPEV</sequence>
<organism evidence="1 2">
    <name type="scientific">Biomaibacter acetigenes</name>
    <dbReference type="NCBI Taxonomy" id="2316383"/>
    <lineage>
        <taxon>Bacteria</taxon>
        <taxon>Bacillati</taxon>
        <taxon>Bacillota</taxon>
        <taxon>Clostridia</taxon>
        <taxon>Thermosediminibacterales</taxon>
        <taxon>Tepidanaerobacteraceae</taxon>
        <taxon>Biomaibacter</taxon>
    </lineage>
</organism>
<evidence type="ECO:0000313" key="2">
    <source>
        <dbReference type="Proteomes" id="UP000280960"/>
    </source>
</evidence>
<keyword evidence="2" id="KW-1185">Reference proteome</keyword>